<dbReference type="Pfam" id="PF12765">
    <property type="entry name" value="Cohesin_HEAT"/>
    <property type="match status" value="1"/>
</dbReference>
<dbReference type="InterPro" id="IPR011989">
    <property type="entry name" value="ARM-like"/>
</dbReference>
<name>A0ABD2QB35_9PLAT</name>
<accession>A0ABD2QB35</accession>
<evidence type="ECO:0008006" key="3">
    <source>
        <dbReference type="Google" id="ProtNLM"/>
    </source>
</evidence>
<evidence type="ECO:0000313" key="2">
    <source>
        <dbReference type="Proteomes" id="UP001626550"/>
    </source>
</evidence>
<dbReference type="AlphaFoldDB" id="A0ABD2QB35"/>
<dbReference type="Gene3D" id="1.25.10.10">
    <property type="entry name" value="Leucine-rich Repeat Variant"/>
    <property type="match status" value="1"/>
</dbReference>
<sequence>MHYYESCSCNKNQSSIKSRRARQKEVQKSRNVMQLYHRLVECVAGLGELVEMQRLTDGIVLSLSSMGVSIFFVENICELQLAALKLVTGLFSLYVPHRKLIIEDILASLARLPSSKRNLRSYRLNTEDSIQMLTALALLLVQSVIVLHDEEMSVISSYQDAMRTAHMFLSAFLKKSTLKGEDDYRMIFENFVNDLLLTVNKPEWPAAEVMLSLLGSLLVQQFNNKNLDQPTRVASVDYLGTVASTLRRDAVNSQLRERDIDNILRQLLQGDGDEEEGEESRELRSQCHAALGCLDRVQALRDALVDYLFAEQEDPTAIYARRFYLGQWLSDCTKEGEKKSEQEALDLAERRRAYLLEKAAERYDQWRSKRRNRWNSPPDLFGVVFRGQLDYEEACMVCRYLASMRPFSQSFDIYLSQICKLLSETSVPVRTKALRCLSAVVEADPDVLARKDIQSAVHSRLLDSSTSVREAAVDLLGRFLLCRPELTNRYYPMLAERILDKGVSVRKRVIRILRDVCLEQPDFPRIPEICIKMIRRVNDEEGIKKLVNEVFQMMWFTPVRERDSVRLIRKVMNITEVVAACRKTGYDWFEQFLCNLLKKEECEKVRPVERACKQIVESLVETVMRLEEVTIPSSTEGGRLLACIATLHLFTKIRPELMVQNTLMLQPYLAIKCQNANDVHIVHHVARILEVSFLAQ</sequence>
<dbReference type="Proteomes" id="UP001626550">
    <property type="component" value="Unassembled WGS sequence"/>
</dbReference>
<dbReference type="CDD" id="cd23958">
    <property type="entry name" value="SCC2"/>
    <property type="match status" value="1"/>
</dbReference>
<organism evidence="1 2">
    <name type="scientific">Cichlidogyrus casuarinus</name>
    <dbReference type="NCBI Taxonomy" id="1844966"/>
    <lineage>
        <taxon>Eukaryota</taxon>
        <taxon>Metazoa</taxon>
        <taxon>Spiralia</taxon>
        <taxon>Lophotrochozoa</taxon>
        <taxon>Platyhelminthes</taxon>
        <taxon>Monogenea</taxon>
        <taxon>Monopisthocotylea</taxon>
        <taxon>Dactylogyridea</taxon>
        <taxon>Ancyrocephalidae</taxon>
        <taxon>Cichlidogyrus</taxon>
    </lineage>
</organism>
<reference evidence="1 2" key="1">
    <citation type="submission" date="2024-11" db="EMBL/GenBank/DDBJ databases">
        <title>Adaptive evolution of stress response genes in parasites aligns with host niche diversity.</title>
        <authorList>
            <person name="Hahn C."/>
            <person name="Resl P."/>
        </authorList>
    </citation>
    <scope>NUCLEOTIDE SEQUENCE [LARGE SCALE GENOMIC DNA]</scope>
    <source>
        <strain evidence="1">EGGRZ-B1_66</strain>
        <tissue evidence="1">Body</tissue>
    </source>
</reference>
<dbReference type="InterPro" id="IPR026003">
    <property type="entry name" value="Cohesin_HEAT"/>
</dbReference>
<dbReference type="InterPro" id="IPR033031">
    <property type="entry name" value="Scc2/Nipped-B"/>
</dbReference>
<comment type="caution">
    <text evidence="1">The sequence shown here is derived from an EMBL/GenBank/DDBJ whole genome shotgun (WGS) entry which is preliminary data.</text>
</comment>
<protein>
    <recommendedName>
        <fullName evidence="3">Nipped-B protein</fullName>
    </recommendedName>
</protein>
<dbReference type="InterPro" id="IPR016024">
    <property type="entry name" value="ARM-type_fold"/>
</dbReference>
<dbReference type="EMBL" id="JBJKFK010000489">
    <property type="protein sequence ID" value="KAL3316739.1"/>
    <property type="molecule type" value="Genomic_DNA"/>
</dbReference>
<dbReference type="PANTHER" id="PTHR21704">
    <property type="entry name" value="NIPPED-B-LIKE PROTEIN DELANGIN SCC2-RELATED"/>
    <property type="match status" value="1"/>
</dbReference>
<proteinExistence type="predicted"/>
<dbReference type="SUPFAM" id="SSF48371">
    <property type="entry name" value="ARM repeat"/>
    <property type="match status" value="1"/>
</dbReference>
<dbReference type="PANTHER" id="PTHR21704:SF18">
    <property type="entry name" value="NIPPED-B-LIKE PROTEIN"/>
    <property type="match status" value="1"/>
</dbReference>
<evidence type="ECO:0000313" key="1">
    <source>
        <dbReference type="EMBL" id="KAL3316739.1"/>
    </source>
</evidence>
<keyword evidence="2" id="KW-1185">Reference proteome</keyword>
<gene>
    <name evidence="1" type="ORF">Ciccas_004608</name>
</gene>